<keyword evidence="2" id="KW-1133">Transmembrane helix</keyword>
<feature type="region of interest" description="Disordered" evidence="1">
    <location>
        <begin position="1"/>
        <end position="25"/>
    </location>
</feature>
<proteinExistence type="predicted"/>
<name>A0A7U8GSD7_NEPCE</name>
<evidence type="ECO:0000313" key="3">
    <source>
        <dbReference type="EMBL" id="EAR61213.1"/>
    </source>
</evidence>
<evidence type="ECO:0008006" key="5">
    <source>
        <dbReference type="Google" id="ProtNLM"/>
    </source>
</evidence>
<dbReference type="Gene3D" id="1.25.40.10">
    <property type="entry name" value="Tetratricopeptide repeat domain"/>
    <property type="match status" value="1"/>
</dbReference>
<dbReference type="RefSeq" id="WP_007021495.1">
    <property type="nucleotide sequence ID" value="NZ_CH724126.1"/>
</dbReference>
<feature type="region of interest" description="Disordered" evidence="1">
    <location>
        <begin position="243"/>
        <end position="279"/>
    </location>
</feature>
<reference evidence="3 4" key="1">
    <citation type="submission" date="2006-02" db="EMBL/GenBank/DDBJ databases">
        <authorList>
            <person name="Pinhassi J."/>
            <person name="Pedros-Alio C."/>
            <person name="Ferriera S."/>
            <person name="Johnson J."/>
            <person name="Kravitz S."/>
            <person name="Halpern A."/>
            <person name="Remington K."/>
            <person name="Beeson K."/>
            <person name="Tran B."/>
            <person name="Rogers Y.-H."/>
            <person name="Friedman R."/>
            <person name="Venter J.C."/>
        </authorList>
    </citation>
    <scope>NUCLEOTIDE SEQUENCE [LARGE SCALE GENOMIC DNA]</scope>
    <source>
        <strain evidence="3 4">MED92</strain>
    </source>
</reference>
<dbReference type="SUPFAM" id="SSF48452">
    <property type="entry name" value="TPR-like"/>
    <property type="match status" value="1"/>
</dbReference>
<dbReference type="AlphaFoldDB" id="A0A7U8GSD7"/>
<evidence type="ECO:0000256" key="1">
    <source>
        <dbReference type="SAM" id="MobiDB-lite"/>
    </source>
</evidence>
<organism evidence="3 4">
    <name type="scientific">Neptuniibacter caesariensis</name>
    <dbReference type="NCBI Taxonomy" id="207954"/>
    <lineage>
        <taxon>Bacteria</taxon>
        <taxon>Pseudomonadati</taxon>
        <taxon>Pseudomonadota</taxon>
        <taxon>Gammaproteobacteria</taxon>
        <taxon>Oceanospirillales</taxon>
        <taxon>Oceanospirillaceae</taxon>
        <taxon>Neptuniibacter</taxon>
    </lineage>
</organism>
<gene>
    <name evidence="3" type="ORF">MED92_05144</name>
</gene>
<accession>A0A7U8GSD7</accession>
<sequence>MSLVNDMLRDLEQRNEKPAEVPGNQPNVKAAQYVEQEEINRAPKFALLGVGLVAVVAAIWFISQNFVSTESQPTITVTDGTDADKRKVVVEPKTAQAAQPVIAEVKAEQEAQNNAEPETVPTPVERTPIDALPSVAAIEQIKWAGADFGGDLVVRLSGEADIQVVSQRDNVIVIGFDNVKLKTALPMISSPLIQRLDLNKEDDRTLLTLTTQLQSQFAFRVQQNPTTLVLGVIPDQPVVINQPEEEPQSEVESATSVDEVAEVTDENEPAPASSDTPVFDQPLIKSREQLQVTSVEPKENQVVASKPVSKAKTLLTDKQTVTRAQRLINQGELTKAEDLLRSAIQQRPSKVVGARGLLATLLLSTGDTAEAQRLILQSRELHPKDSVLKKLQARIWLNAGRNAEASQLLQESKPAMSKDPEYYELLATAYQQQAMPEATARIYYQLLQLNNQVPRWWVGMGYALEQAQRYPDARNAYQSGVQIPSIAPSLKNYARQRIQALAGR</sequence>
<feature type="compositionally biased region" description="Low complexity" evidence="1">
    <location>
        <begin position="110"/>
        <end position="126"/>
    </location>
</feature>
<feature type="region of interest" description="Disordered" evidence="1">
    <location>
        <begin position="107"/>
        <end position="126"/>
    </location>
</feature>
<protein>
    <recommendedName>
        <fullName evidence="5">MSHA biogenesis protein MshN</fullName>
    </recommendedName>
</protein>
<feature type="transmembrane region" description="Helical" evidence="2">
    <location>
        <begin position="45"/>
        <end position="63"/>
    </location>
</feature>
<dbReference type="EMBL" id="AAOW01000010">
    <property type="protein sequence ID" value="EAR61213.1"/>
    <property type="molecule type" value="Genomic_DNA"/>
</dbReference>
<evidence type="ECO:0000256" key="2">
    <source>
        <dbReference type="SAM" id="Phobius"/>
    </source>
</evidence>
<dbReference type="Proteomes" id="UP000002171">
    <property type="component" value="Unassembled WGS sequence"/>
</dbReference>
<keyword evidence="2" id="KW-0472">Membrane</keyword>
<keyword evidence="2" id="KW-0812">Transmembrane</keyword>
<dbReference type="OrthoDB" id="5406098at2"/>
<dbReference type="Pfam" id="PF14559">
    <property type="entry name" value="TPR_19"/>
    <property type="match status" value="1"/>
</dbReference>
<evidence type="ECO:0000313" key="4">
    <source>
        <dbReference type="Proteomes" id="UP000002171"/>
    </source>
</evidence>
<feature type="compositionally biased region" description="Basic and acidic residues" evidence="1">
    <location>
        <begin position="7"/>
        <end position="19"/>
    </location>
</feature>
<keyword evidence="4" id="KW-1185">Reference proteome</keyword>
<dbReference type="InterPro" id="IPR011990">
    <property type="entry name" value="TPR-like_helical_dom_sf"/>
</dbReference>
<comment type="caution">
    <text evidence="3">The sequence shown here is derived from an EMBL/GenBank/DDBJ whole genome shotgun (WGS) entry which is preliminary data.</text>
</comment>
<feature type="compositionally biased region" description="Acidic residues" evidence="1">
    <location>
        <begin position="259"/>
        <end position="268"/>
    </location>
</feature>